<dbReference type="GO" id="GO:0046872">
    <property type="term" value="F:metal ion binding"/>
    <property type="evidence" value="ECO:0007669"/>
    <property type="project" value="UniProtKB-KW"/>
</dbReference>
<keyword evidence="5" id="KW-1015">Disulfide bond</keyword>
<dbReference type="Gene3D" id="2.102.10.10">
    <property type="entry name" value="Rieske [2Fe-2S] iron-sulphur domain"/>
    <property type="match status" value="1"/>
</dbReference>
<keyword evidence="7" id="KW-1133">Transmembrane helix</keyword>
<feature type="domain" description="Rieske" evidence="8">
    <location>
        <begin position="70"/>
        <end position="163"/>
    </location>
</feature>
<dbReference type="PROSITE" id="PS51296">
    <property type="entry name" value="RIESKE"/>
    <property type="match status" value="1"/>
</dbReference>
<evidence type="ECO:0000313" key="10">
    <source>
        <dbReference type="Proteomes" id="UP000323917"/>
    </source>
</evidence>
<keyword evidence="2" id="KW-0479">Metal-binding</keyword>
<protein>
    <submittedName>
        <fullName evidence="9">Cytochrome b6-f complex iron-sulfur subunit</fullName>
    </submittedName>
</protein>
<organism evidence="9 10">
    <name type="scientific">Bythopirellula goksoeyrii</name>
    <dbReference type="NCBI Taxonomy" id="1400387"/>
    <lineage>
        <taxon>Bacteria</taxon>
        <taxon>Pseudomonadati</taxon>
        <taxon>Planctomycetota</taxon>
        <taxon>Planctomycetia</taxon>
        <taxon>Pirellulales</taxon>
        <taxon>Lacipirellulaceae</taxon>
        <taxon>Bythopirellula</taxon>
    </lineage>
</organism>
<dbReference type="CDD" id="cd03467">
    <property type="entry name" value="Rieske"/>
    <property type="match status" value="1"/>
</dbReference>
<dbReference type="InterPro" id="IPR014349">
    <property type="entry name" value="Rieske_Fe-S_prot"/>
</dbReference>
<dbReference type="Pfam" id="PF00355">
    <property type="entry name" value="Rieske"/>
    <property type="match status" value="1"/>
</dbReference>
<dbReference type="GO" id="GO:0051537">
    <property type="term" value="F:2 iron, 2 sulfur cluster binding"/>
    <property type="evidence" value="ECO:0007669"/>
    <property type="project" value="UniProtKB-KW"/>
</dbReference>
<dbReference type="InterPro" id="IPR017941">
    <property type="entry name" value="Rieske_2Fe-2S"/>
</dbReference>
<reference evidence="9 10" key="1">
    <citation type="submission" date="2019-08" db="EMBL/GenBank/DDBJ databases">
        <title>Deep-cultivation of Planctomycetes and their phenomic and genomic characterization uncovers novel biology.</title>
        <authorList>
            <person name="Wiegand S."/>
            <person name="Jogler M."/>
            <person name="Boedeker C."/>
            <person name="Pinto D."/>
            <person name="Vollmers J."/>
            <person name="Rivas-Marin E."/>
            <person name="Kohn T."/>
            <person name="Peeters S.H."/>
            <person name="Heuer A."/>
            <person name="Rast P."/>
            <person name="Oberbeckmann S."/>
            <person name="Bunk B."/>
            <person name="Jeske O."/>
            <person name="Meyerdierks A."/>
            <person name="Storesund J.E."/>
            <person name="Kallscheuer N."/>
            <person name="Luecker S."/>
            <person name="Lage O.M."/>
            <person name="Pohl T."/>
            <person name="Merkel B.J."/>
            <person name="Hornburger P."/>
            <person name="Mueller R.-W."/>
            <person name="Bruemmer F."/>
            <person name="Labrenz M."/>
            <person name="Spormann A.M."/>
            <person name="Op den Camp H."/>
            <person name="Overmann J."/>
            <person name="Amann R."/>
            <person name="Jetten M.S.M."/>
            <person name="Mascher T."/>
            <person name="Medema M.H."/>
            <person name="Devos D.P."/>
            <person name="Kaster A.-K."/>
            <person name="Ovreas L."/>
            <person name="Rohde M."/>
            <person name="Galperin M.Y."/>
            <person name="Jogler C."/>
        </authorList>
    </citation>
    <scope>NUCLEOTIDE SEQUENCE [LARGE SCALE GENOMIC DNA]</scope>
    <source>
        <strain evidence="9 10">Pr1d</strain>
    </source>
</reference>
<evidence type="ECO:0000256" key="6">
    <source>
        <dbReference type="ARBA" id="ARBA00034078"/>
    </source>
</evidence>
<evidence type="ECO:0000256" key="5">
    <source>
        <dbReference type="ARBA" id="ARBA00023157"/>
    </source>
</evidence>
<gene>
    <name evidence="9" type="primary">petC_3</name>
    <name evidence="9" type="ORF">Pr1d_45370</name>
</gene>
<evidence type="ECO:0000259" key="8">
    <source>
        <dbReference type="PROSITE" id="PS51296"/>
    </source>
</evidence>
<proteinExistence type="predicted"/>
<keyword evidence="3" id="KW-0408">Iron</keyword>
<feature type="transmembrane region" description="Helical" evidence="7">
    <location>
        <begin position="26"/>
        <end position="49"/>
    </location>
</feature>
<dbReference type="EMBL" id="CP042913">
    <property type="protein sequence ID" value="QEG37196.1"/>
    <property type="molecule type" value="Genomic_DNA"/>
</dbReference>
<keyword evidence="4" id="KW-0411">Iron-sulfur</keyword>
<keyword evidence="1" id="KW-0001">2Fe-2S</keyword>
<sequence length="179" mass="19863">MNKESNDQTCCQDLDDRRSFYARLSMILSGVIGALIVLPGIGFVLAPIFKKTEQKWRTLGKVDAFKEGATVLVNFEDPSPEKWAGVTAKTAAWLRRVDDAKFIAFSINCRHLGCPVRWEEGPELFMCPCHGGVYYKDGTVAGGPPPEPLDRYQVRVRDGNVEIHTAAVPLTTTLTFDKS</sequence>
<dbReference type="GO" id="GO:0016020">
    <property type="term" value="C:membrane"/>
    <property type="evidence" value="ECO:0007669"/>
    <property type="project" value="InterPro"/>
</dbReference>
<keyword evidence="10" id="KW-1185">Reference proteome</keyword>
<dbReference type="InterPro" id="IPR036922">
    <property type="entry name" value="Rieske_2Fe-2S_sf"/>
</dbReference>
<evidence type="ECO:0000256" key="3">
    <source>
        <dbReference type="ARBA" id="ARBA00023004"/>
    </source>
</evidence>
<keyword evidence="7" id="KW-0812">Transmembrane</keyword>
<dbReference type="Proteomes" id="UP000323917">
    <property type="component" value="Chromosome"/>
</dbReference>
<dbReference type="PANTHER" id="PTHR10134">
    <property type="entry name" value="CYTOCHROME B-C1 COMPLEX SUBUNIT RIESKE, MITOCHONDRIAL"/>
    <property type="match status" value="1"/>
</dbReference>
<dbReference type="KEGG" id="bgok:Pr1d_45370"/>
<dbReference type="RefSeq" id="WP_148075464.1">
    <property type="nucleotide sequence ID" value="NZ_CP042913.1"/>
</dbReference>
<dbReference type="SUPFAM" id="SSF50022">
    <property type="entry name" value="ISP domain"/>
    <property type="match status" value="1"/>
</dbReference>
<dbReference type="AlphaFoldDB" id="A0A5B9QJH7"/>
<name>A0A5B9QJH7_9BACT</name>
<evidence type="ECO:0000256" key="2">
    <source>
        <dbReference type="ARBA" id="ARBA00022723"/>
    </source>
</evidence>
<evidence type="ECO:0000256" key="1">
    <source>
        <dbReference type="ARBA" id="ARBA00022714"/>
    </source>
</evidence>
<dbReference type="InterPro" id="IPR005805">
    <property type="entry name" value="Rieske_Fe-S_prot_C"/>
</dbReference>
<dbReference type="OrthoDB" id="9767869at2"/>
<evidence type="ECO:0000256" key="4">
    <source>
        <dbReference type="ARBA" id="ARBA00023014"/>
    </source>
</evidence>
<keyword evidence="7" id="KW-0472">Membrane</keyword>
<evidence type="ECO:0000256" key="7">
    <source>
        <dbReference type="SAM" id="Phobius"/>
    </source>
</evidence>
<dbReference type="PRINTS" id="PR00162">
    <property type="entry name" value="RIESKE"/>
</dbReference>
<evidence type="ECO:0000313" key="9">
    <source>
        <dbReference type="EMBL" id="QEG37196.1"/>
    </source>
</evidence>
<accession>A0A5B9QJH7</accession>
<comment type="cofactor">
    <cofactor evidence="6">
        <name>[2Fe-2S] cluster</name>
        <dbReference type="ChEBI" id="CHEBI:190135"/>
    </cofactor>
</comment>